<proteinExistence type="predicted"/>
<evidence type="ECO:0000313" key="3">
    <source>
        <dbReference type="Proteomes" id="UP000503011"/>
    </source>
</evidence>
<protein>
    <recommendedName>
        <fullName evidence="4">ABC3 transporter permease protein domain-containing protein</fullName>
    </recommendedName>
</protein>
<accession>A0A6F8YTA0</accession>
<organism evidence="2 3">
    <name type="scientific">Phytohabitans suffuscus</name>
    <dbReference type="NCBI Taxonomy" id="624315"/>
    <lineage>
        <taxon>Bacteria</taxon>
        <taxon>Bacillati</taxon>
        <taxon>Actinomycetota</taxon>
        <taxon>Actinomycetes</taxon>
        <taxon>Micromonosporales</taxon>
        <taxon>Micromonosporaceae</taxon>
    </lineage>
</organism>
<keyword evidence="1" id="KW-1133">Transmembrane helix</keyword>
<sequence length="155" mass="15784">MTEAQLTAARKLALDTNLVIEDRNRRSGLLALRTTATAAGAALALAILAMTVGLIRAETAADLRTLTATGATGRIRRTLTSTTAGGLALLGAILGIGAAYTVIVAGSSRNQLHDLTRVPAVELLVIAAGVPLVAAALGWLLAGRQPQSLVRAGLE</sequence>
<feature type="transmembrane region" description="Helical" evidence="1">
    <location>
        <begin position="123"/>
        <end position="142"/>
    </location>
</feature>
<keyword evidence="1" id="KW-0472">Membrane</keyword>
<dbReference type="RefSeq" id="WP_173161193.1">
    <property type="nucleotide sequence ID" value="NZ_AP022871.1"/>
</dbReference>
<reference evidence="2 3" key="2">
    <citation type="submission" date="2020-03" db="EMBL/GenBank/DDBJ databases">
        <authorList>
            <person name="Ichikawa N."/>
            <person name="Kimura A."/>
            <person name="Kitahashi Y."/>
            <person name="Uohara A."/>
        </authorList>
    </citation>
    <scope>NUCLEOTIDE SEQUENCE [LARGE SCALE GENOMIC DNA]</scope>
    <source>
        <strain evidence="2 3">NBRC 105367</strain>
    </source>
</reference>
<feature type="transmembrane region" description="Helical" evidence="1">
    <location>
        <begin position="36"/>
        <end position="55"/>
    </location>
</feature>
<keyword evidence="3" id="KW-1185">Reference proteome</keyword>
<evidence type="ECO:0000256" key="1">
    <source>
        <dbReference type="SAM" id="Phobius"/>
    </source>
</evidence>
<gene>
    <name evidence="2" type="ORF">Psuf_066570</name>
</gene>
<dbReference type="EMBL" id="AP022871">
    <property type="protein sequence ID" value="BCB89344.1"/>
    <property type="molecule type" value="Genomic_DNA"/>
</dbReference>
<keyword evidence="1" id="KW-0812">Transmembrane</keyword>
<feature type="transmembrane region" description="Helical" evidence="1">
    <location>
        <begin position="84"/>
        <end position="103"/>
    </location>
</feature>
<dbReference type="Proteomes" id="UP000503011">
    <property type="component" value="Chromosome"/>
</dbReference>
<reference evidence="2 3" key="1">
    <citation type="submission" date="2020-03" db="EMBL/GenBank/DDBJ databases">
        <title>Whole genome shotgun sequence of Phytohabitans suffuscus NBRC 105367.</title>
        <authorList>
            <person name="Komaki H."/>
            <person name="Tamura T."/>
        </authorList>
    </citation>
    <scope>NUCLEOTIDE SEQUENCE [LARGE SCALE GENOMIC DNA]</scope>
    <source>
        <strain evidence="2 3">NBRC 105367</strain>
    </source>
</reference>
<dbReference type="KEGG" id="psuu:Psuf_066570"/>
<evidence type="ECO:0008006" key="4">
    <source>
        <dbReference type="Google" id="ProtNLM"/>
    </source>
</evidence>
<dbReference type="AlphaFoldDB" id="A0A6F8YTA0"/>
<evidence type="ECO:0000313" key="2">
    <source>
        <dbReference type="EMBL" id="BCB89344.1"/>
    </source>
</evidence>
<name>A0A6F8YTA0_9ACTN</name>